<feature type="compositionally biased region" description="Low complexity" evidence="1">
    <location>
        <begin position="1213"/>
        <end position="1233"/>
    </location>
</feature>
<accession>D8UFZ4</accession>
<dbReference type="EMBL" id="GL378396">
    <property type="protein sequence ID" value="EFJ41364.1"/>
    <property type="molecule type" value="Genomic_DNA"/>
</dbReference>
<dbReference type="InParanoid" id="D8UFZ4"/>
<feature type="compositionally biased region" description="Low complexity" evidence="1">
    <location>
        <begin position="1244"/>
        <end position="1271"/>
    </location>
</feature>
<feature type="compositionally biased region" description="Low complexity" evidence="1">
    <location>
        <begin position="1281"/>
        <end position="1293"/>
    </location>
</feature>
<dbReference type="KEGG" id="vcn:VOLCADRAFT_98671"/>
<organism evidence="3">
    <name type="scientific">Volvox carteri f. nagariensis</name>
    <dbReference type="NCBI Taxonomy" id="3068"/>
    <lineage>
        <taxon>Eukaryota</taxon>
        <taxon>Viridiplantae</taxon>
        <taxon>Chlorophyta</taxon>
        <taxon>core chlorophytes</taxon>
        <taxon>Chlorophyceae</taxon>
        <taxon>CS clade</taxon>
        <taxon>Chlamydomonadales</taxon>
        <taxon>Volvocaceae</taxon>
        <taxon>Volvox</taxon>
    </lineage>
</organism>
<name>D8UFZ4_VOLCA</name>
<dbReference type="PANTHER" id="PTHR45725">
    <property type="entry name" value="FORMIN HOMOLOGY 2 FAMILY MEMBER"/>
    <property type="match status" value="1"/>
</dbReference>
<dbReference type="InterPro" id="IPR051425">
    <property type="entry name" value="Formin_Homology"/>
</dbReference>
<evidence type="ECO:0000313" key="3">
    <source>
        <dbReference type="Proteomes" id="UP000001058"/>
    </source>
</evidence>
<protein>
    <submittedName>
        <fullName evidence="2">Uncharacterized protein</fullName>
    </submittedName>
</protein>
<feature type="compositionally biased region" description="Polar residues" evidence="1">
    <location>
        <begin position="1191"/>
        <end position="1200"/>
    </location>
</feature>
<feature type="region of interest" description="Disordered" evidence="1">
    <location>
        <begin position="897"/>
        <end position="916"/>
    </location>
</feature>
<dbReference type="GeneID" id="9627045"/>
<proteinExistence type="predicted"/>
<sequence>MSQEGLDPSGADGYCRWAGNPLTAWDFSLELVGRVRKLATELAYVVDDVEGHLSKRDARSLALGLLAGHLLRCYAALLSDAIQPLATQLQGLHHGNAAGERLSPNRRVVQILSELLGEARDVVYFLREVYEMSEHVESEVEDELAAFLGTELPSSGLLEFWCRGVLLLARCEGYDHEAEGLLDAFFSSLHAIRYTVFTPTTPSTSPALSANPSLAFLLSAHITQLCAALDGDGAYGLPQTAAGWTAPLLRPLLPPGGGSAAGVRSDGGAPASGTVIPRSRQAWQSLGETSSALHMASTALWVWSCTLQTEAEGLLSTTQLKPLLEGLANVHRVTQDFLASKTGPGAAAATTPVAAAAAALTASVPRPATRCSLRRACCDYVRFMAPVLRYFDTFSPNECVIDDLIGQLRAATQDVEVKWLTSLKGVMESAAIESRAEERRMQRLAAAMVAPPLDAMAVLDICLRLAAAAWEVVVPHHAALLCSKSACSFLSGLAVRLELPACAGQQMAGCWRHRLSWALVRVGMFGQSLRRVLEMWEWRQLAAVVALDGSGGDADCPPKTPSADVAAAIAASYAPALAGLLRFVCKTEDPQSLVFLGEVLPKKTTRTGWHQLLAFTPLPDVITLLDFIADEVRQAAVNIGDAVDVGCRQGMNPAPTEPTPSSTRVNRAGRFIACADGLLLCSEKSNGLVHVRKAQLAEGCATEVVAAAQETATGPAAEAAQAENSRLRLAREAAAASHAAIPATATAAAAIQADGDAAAASHVAVPVTATASEADGGASVPASHAAVAATAAAATAASSQADGGASVPASHAAVAATAAAATAASSQADGGASVPASHAAVAATAAAATAASGQADGGASVPASQAAVAATAARNTDGDAELGVAILRDNGSCKDVSTSTAGLPASTSPSAAAAGDLGKRGADPVLSYIAVRVLPAYVKLFRAATKYSVRPNDSKPRLLFLPAEVVPLLHWIPVLAFMASACVGEVVPGGGADSGSGAATEVDVTATEVDVTAGEVDVTATEVATVKARQAAEAVVLRFGVDSWEDFLLNSIDVFGLLRDLMAWLRAKSQGQAGKRVTPAGVGLLLYESVLALAVMLPRRMAAALQAGQPVIDLCGDDDGDVAASSSSNKCSAGAVGDGGNSVQVPGCGSSLWEGLEWCFGPDGLHPRPDLIVLLHTLRACEDWWRVPAGDSSSNTQPSSEPGGDGDVPMRVATSHSGSGSSAETAEAALSSSQGAVTRATAVAEPAPSATPLLPASPSVAPAGASAVLPPRCHEVRRQQEQQTQQQQEEQQQCPAPVEPGRRHYDWLDVAMETRLVEVSQLRSWLENGLLLPPSPAELLRIRRSSEGSFAAGPVGRLEENWTAQGGCAGGCEGQWCGVTTGDLGDPLLSGLPPMPSTRQQLPPAAGHRLVGDPQGGRSLGRTHAHTDAHMGLRERWSGGYMLVVVHHGGAAEVGDIVTLSCKHLECSLVNHSATAAPRSRRIGG</sequence>
<dbReference type="PANTHER" id="PTHR45725:SF18">
    <property type="entry name" value="ORC1-LIKE AAA ATPASE DOMAIN-CONTAINING PROTEIN"/>
    <property type="match status" value="1"/>
</dbReference>
<keyword evidence="3" id="KW-1185">Reference proteome</keyword>
<dbReference type="STRING" id="3068.D8UFZ4"/>
<feature type="compositionally biased region" description="Low complexity" evidence="1">
    <location>
        <begin position="897"/>
        <end position="915"/>
    </location>
</feature>
<dbReference type="OrthoDB" id="562884at2759"/>
<feature type="region of interest" description="Disordered" evidence="1">
    <location>
        <begin position="1188"/>
        <end position="1300"/>
    </location>
</feature>
<evidence type="ECO:0000256" key="1">
    <source>
        <dbReference type="SAM" id="MobiDB-lite"/>
    </source>
</evidence>
<dbReference type="RefSeq" id="XP_002957594.1">
    <property type="nucleotide sequence ID" value="XM_002957548.1"/>
</dbReference>
<gene>
    <name evidence="2" type="ORF">VOLCADRAFT_98671</name>
</gene>
<reference evidence="2 3" key="1">
    <citation type="journal article" date="2010" name="Science">
        <title>Genomic analysis of organismal complexity in the multicellular green alga Volvox carteri.</title>
        <authorList>
            <person name="Prochnik S.E."/>
            <person name="Umen J."/>
            <person name="Nedelcu A.M."/>
            <person name="Hallmann A."/>
            <person name="Miller S.M."/>
            <person name="Nishii I."/>
            <person name="Ferris P."/>
            <person name="Kuo A."/>
            <person name="Mitros T."/>
            <person name="Fritz-Laylin L.K."/>
            <person name="Hellsten U."/>
            <person name="Chapman J."/>
            <person name="Simakov O."/>
            <person name="Rensing S.A."/>
            <person name="Terry A."/>
            <person name="Pangilinan J."/>
            <person name="Kapitonov V."/>
            <person name="Jurka J."/>
            <person name="Salamov A."/>
            <person name="Shapiro H."/>
            <person name="Schmutz J."/>
            <person name="Grimwood J."/>
            <person name="Lindquist E."/>
            <person name="Lucas S."/>
            <person name="Grigoriev I.V."/>
            <person name="Schmitt R."/>
            <person name="Kirk D."/>
            <person name="Rokhsar D.S."/>
        </authorList>
    </citation>
    <scope>NUCLEOTIDE SEQUENCE [LARGE SCALE GENOMIC DNA]</scope>
    <source>
        <strain evidence="3">f. Nagariensis / Eve</strain>
    </source>
</reference>
<evidence type="ECO:0000313" key="2">
    <source>
        <dbReference type="EMBL" id="EFJ41364.1"/>
    </source>
</evidence>
<dbReference type="Proteomes" id="UP000001058">
    <property type="component" value="Unassembled WGS sequence"/>
</dbReference>